<dbReference type="AlphaFoldDB" id="A0A6B3SU90"/>
<protein>
    <submittedName>
        <fullName evidence="3">Universal stress protein</fullName>
    </submittedName>
</protein>
<comment type="caution">
    <text evidence="3">The sequence shown here is derived from an EMBL/GenBank/DDBJ whole genome shotgun (WGS) entry which is preliminary data.</text>
</comment>
<dbReference type="CDD" id="cd00293">
    <property type="entry name" value="USP-like"/>
    <property type="match status" value="1"/>
</dbReference>
<dbReference type="Proteomes" id="UP000482155">
    <property type="component" value="Unassembled WGS sequence"/>
</dbReference>
<sequence length="145" mass="15579">MYRKILVAYNGTPESRVALKECIRLAPGGSAEVHLLAVITPMPIVIAAEFAAAVPTVEEEQAEQKAMQQVLESGRAMLAEAGLQVIPHLEVGEPATVIASLVDKLGVELVIVGHSRHKSFAMRWWRGAMDAVLVEKVKCSVLVAA</sequence>
<dbReference type="Pfam" id="PF00582">
    <property type="entry name" value="Usp"/>
    <property type="match status" value="1"/>
</dbReference>
<dbReference type="SUPFAM" id="SSF52402">
    <property type="entry name" value="Adenine nucleotide alpha hydrolases-like"/>
    <property type="match status" value="1"/>
</dbReference>
<evidence type="ECO:0000313" key="3">
    <source>
        <dbReference type="EMBL" id="NEX62935.1"/>
    </source>
</evidence>
<dbReference type="RefSeq" id="WP_163966125.1">
    <property type="nucleotide sequence ID" value="NZ_JAAIVB010000063.1"/>
</dbReference>
<evidence type="ECO:0000256" key="1">
    <source>
        <dbReference type="ARBA" id="ARBA00008791"/>
    </source>
</evidence>
<comment type="similarity">
    <text evidence="1">Belongs to the universal stress protein A family.</text>
</comment>
<gene>
    <name evidence="3" type="ORF">G3574_17780</name>
</gene>
<reference evidence="3 4" key="1">
    <citation type="submission" date="2020-02" db="EMBL/GenBank/DDBJ databases">
        <authorList>
            <person name="Kim M.K."/>
        </authorList>
    </citation>
    <scope>NUCLEOTIDE SEQUENCE [LARGE SCALE GENOMIC DNA]</scope>
    <source>
        <strain evidence="3 4">17J57-3</strain>
    </source>
</reference>
<dbReference type="EMBL" id="JAAIVB010000063">
    <property type="protein sequence ID" value="NEX62935.1"/>
    <property type="molecule type" value="Genomic_DNA"/>
</dbReference>
<keyword evidence="4" id="KW-1185">Reference proteome</keyword>
<feature type="domain" description="UspA" evidence="2">
    <location>
        <begin position="1"/>
        <end position="143"/>
    </location>
</feature>
<name>A0A6B3SU90_9BURK</name>
<dbReference type="InterPro" id="IPR006016">
    <property type="entry name" value="UspA"/>
</dbReference>
<dbReference type="InterPro" id="IPR014729">
    <property type="entry name" value="Rossmann-like_a/b/a_fold"/>
</dbReference>
<evidence type="ECO:0000313" key="4">
    <source>
        <dbReference type="Proteomes" id="UP000482155"/>
    </source>
</evidence>
<proteinExistence type="inferred from homology"/>
<accession>A0A6B3SU90</accession>
<dbReference type="PANTHER" id="PTHR46268">
    <property type="entry name" value="STRESS RESPONSE PROTEIN NHAX"/>
    <property type="match status" value="1"/>
</dbReference>
<dbReference type="PANTHER" id="PTHR46268:SF15">
    <property type="entry name" value="UNIVERSAL STRESS PROTEIN HP_0031"/>
    <property type="match status" value="1"/>
</dbReference>
<dbReference type="Gene3D" id="3.40.50.620">
    <property type="entry name" value="HUPs"/>
    <property type="match status" value="1"/>
</dbReference>
<evidence type="ECO:0000259" key="2">
    <source>
        <dbReference type="Pfam" id="PF00582"/>
    </source>
</evidence>
<organism evidence="3 4">
    <name type="scientific">Noviherbaspirillum galbum</name>
    <dbReference type="NCBI Taxonomy" id="2709383"/>
    <lineage>
        <taxon>Bacteria</taxon>
        <taxon>Pseudomonadati</taxon>
        <taxon>Pseudomonadota</taxon>
        <taxon>Betaproteobacteria</taxon>
        <taxon>Burkholderiales</taxon>
        <taxon>Oxalobacteraceae</taxon>
        <taxon>Noviherbaspirillum</taxon>
    </lineage>
</organism>